<evidence type="ECO:0000256" key="3">
    <source>
        <dbReference type="ARBA" id="ARBA00022989"/>
    </source>
</evidence>
<dbReference type="eggNOG" id="KOG0255">
    <property type="taxonomic scope" value="Eukaryota"/>
</dbReference>
<dbReference type="Proteomes" id="UP000014071">
    <property type="component" value="Unassembled WGS sequence"/>
</dbReference>
<feature type="transmembrane region" description="Helical" evidence="6">
    <location>
        <begin position="130"/>
        <end position="151"/>
    </location>
</feature>
<name>R9NZR6_PSEHS</name>
<evidence type="ECO:0000313" key="8">
    <source>
        <dbReference type="EMBL" id="GAC94368.1"/>
    </source>
</evidence>
<evidence type="ECO:0000313" key="9">
    <source>
        <dbReference type="Proteomes" id="UP000014071"/>
    </source>
</evidence>
<feature type="transmembrane region" description="Helical" evidence="6">
    <location>
        <begin position="398"/>
        <end position="417"/>
    </location>
</feature>
<feature type="transmembrane region" description="Helical" evidence="6">
    <location>
        <begin position="364"/>
        <end position="392"/>
    </location>
</feature>
<feature type="transmembrane region" description="Helical" evidence="6">
    <location>
        <begin position="438"/>
        <end position="458"/>
    </location>
</feature>
<feature type="transmembrane region" description="Helical" evidence="6">
    <location>
        <begin position="158"/>
        <end position="177"/>
    </location>
</feature>
<evidence type="ECO:0000256" key="5">
    <source>
        <dbReference type="SAM" id="MobiDB-lite"/>
    </source>
</evidence>
<keyword evidence="4 6" id="KW-0472">Membrane</keyword>
<dbReference type="Pfam" id="PF07690">
    <property type="entry name" value="MFS_1"/>
    <property type="match status" value="1"/>
</dbReference>
<gene>
    <name evidence="8" type="ORF">PHSY_001939</name>
</gene>
<dbReference type="Gene3D" id="1.20.1250.20">
    <property type="entry name" value="MFS general substrate transporter like domains"/>
    <property type="match status" value="1"/>
</dbReference>
<accession>R9NZR6</accession>
<dbReference type="SUPFAM" id="SSF103473">
    <property type="entry name" value="MFS general substrate transporter"/>
    <property type="match status" value="1"/>
</dbReference>
<dbReference type="STRING" id="1305764.R9NZR6"/>
<dbReference type="HOGENOM" id="CLU_008455_13_4_1"/>
<evidence type="ECO:0000256" key="1">
    <source>
        <dbReference type="ARBA" id="ARBA00004141"/>
    </source>
</evidence>
<dbReference type="GO" id="GO:0005886">
    <property type="term" value="C:plasma membrane"/>
    <property type="evidence" value="ECO:0007669"/>
    <property type="project" value="TreeGrafter"/>
</dbReference>
<feature type="transmembrane region" description="Helical" evidence="6">
    <location>
        <begin position="470"/>
        <end position="495"/>
    </location>
</feature>
<evidence type="ECO:0000256" key="4">
    <source>
        <dbReference type="ARBA" id="ARBA00023136"/>
    </source>
</evidence>
<dbReference type="AlphaFoldDB" id="R9NZR6"/>
<dbReference type="PANTHER" id="PTHR23502">
    <property type="entry name" value="MAJOR FACILITATOR SUPERFAMILY"/>
    <property type="match status" value="1"/>
</dbReference>
<feature type="transmembrane region" description="Helical" evidence="6">
    <location>
        <begin position="246"/>
        <end position="266"/>
    </location>
</feature>
<dbReference type="EMBL" id="DF238784">
    <property type="protein sequence ID" value="GAC94368.1"/>
    <property type="molecule type" value="Genomic_DNA"/>
</dbReference>
<evidence type="ECO:0000256" key="6">
    <source>
        <dbReference type="SAM" id="Phobius"/>
    </source>
</evidence>
<keyword evidence="9" id="KW-1185">Reference proteome</keyword>
<dbReference type="RefSeq" id="XP_012187955.1">
    <property type="nucleotide sequence ID" value="XM_012332565.1"/>
</dbReference>
<dbReference type="InterPro" id="IPR011701">
    <property type="entry name" value="MFS"/>
</dbReference>
<feature type="domain" description="Major facilitator superfamily (MFS) profile" evidence="7">
    <location>
        <begin position="88"/>
        <end position="559"/>
    </location>
</feature>
<keyword evidence="3 6" id="KW-1133">Transmembrane helix</keyword>
<proteinExistence type="predicted"/>
<feature type="transmembrane region" description="Helical" evidence="6">
    <location>
        <begin position="532"/>
        <end position="554"/>
    </location>
</feature>
<organism evidence="8 9">
    <name type="scientific">Pseudozyma hubeiensis (strain SY62)</name>
    <name type="common">Yeast</name>
    <dbReference type="NCBI Taxonomy" id="1305764"/>
    <lineage>
        <taxon>Eukaryota</taxon>
        <taxon>Fungi</taxon>
        <taxon>Dikarya</taxon>
        <taxon>Basidiomycota</taxon>
        <taxon>Ustilaginomycotina</taxon>
        <taxon>Ustilaginomycetes</taxon>
        <taxon>Ustilaginales</taxon>
        <taxon>Ustilaginaceae</taxon>
        <taxon>Pseudozyma</taxon>
    </lineage>
</organism>
<feature type="transmembrane region" description="Helical" evidence="6">
    <location>
        <begin position="89"/>
        <end position="110"/>
    </location>
</feature>
<evidence type="ECO:0000259" key="7">
    <source>
        <dbReference type="PROSITE" id="PS50850"/>
    </source>
</evidence>
<evidence type="ECO:0000256" key="2">
    <source>
        <dbReference type="ARBA" id="ARBA00022692"/>
    </source>
</evidence>
<reference evidence="9" key="1">
    <citation type="journal article" date="2013" name="Genome Announc.">
        <title>Draft genome sequence of the basidiomycetous yeast-like fungus Pseudozyma hubeiensis SY62, which produces an abundant amount of the biosurfactant mannosylerythritol lipids.</title>
        <authorList>
            <person name="Konishi M."/>
            <person name="Hatada Y."/>
            <person name="Horiuchi J."/>
        </authorList>
    </citation>
    <scope>NUCLEOTIDE SEQUENCE [LARGE SCALE GENOMIC DNA]</scope>
    <source>
        <strain evidence="9">SY62</strain>
    </source>
</reference>
<feature type="compositionally biased region" description="Basic and acidic residues" evidence="5">
    <location>
        <begin position="14"/>
        <end position="29"/>
    </location>
</feature>
<keyword evidence="2 6" id="KW-0812">Transmembrane</keyword>
<sequence>MADAHDSNMIQSHRQPDEQSSLDEKKSDLVHTNTANFDSDGLAKLPSSSSAEIVATNVQLVDDNGETQRWPIPSSSPRDPLNYNKWRKLGIVISCCWFSIFSLALIGGLGPIMSTFYGLYHEQGPEKVTWLSTLPSVMVGLGNLIVLPLSMVFGRRPVALCATVVLIAGCTGSAVAQTFEQHLATRIVQGLAAGISESLLPLMITEISFVHERSKIFAIYWASQNVFSSALNLAGSYQVASMGWRWFYWIYVIAAAVGFVIAFFFLTETAYDRPPQHKDGVWYVVDKYGVNHAMTAEQLQAATREGRFRSLSEHGTADAESGELSFVGALKPWSGMQRPALRIAGRTLGDVVLAMMCPSIMYMALLLTVVLGCSIALSLTYSMVLIAVYHWVPANAGLIAIGGMCGAFFGMFYAGPVGDRIVMAMAKRNGGVLRPGHYLVVSIVPGLISFASLMLYAFTAAGEATWAGPVMAWFLNQFAFTSMLIIGSAFATVAYPKNPGAALLFVVGAKNIISYGITQGTLPMVTMHSSKWAYSVLAGVTAAAFVAGIPFYFFGDRMDKWAMRQQQRFFKR</sequence>
<dbReference type="InterPro" id="IPR020846">
    <property type="entry name" value="MFS_dom"/>
</dbReference>
<feature type="transmembrane region" description="Helical" evidence="6">
    <location>
        <begin position="502"/>
        <end position="520"/>
    </location>
</feature>
<dbReference type="OrthoDB" id="2585655at2759"/>
<dbReference type="InterPro" id="IPR036259">
    <property type="entry name" value="MFS_trans_sf"/>
</dbReference>
<dbReference type="GeneID" id="24107234"/>
<feature type="region of interest" description="Disordered" evidence="5">
    <location>
        <begin position="1"/>
        <end position="42"/>
    </location>
</feature>
<protein>
    <submittedName>
        <fullName evidence="8">Transporter</fullName>
    </submittedName>
</protein>
<comment type="subcellular location">
    <subcellularLocation>
        <location evidence="1">Membrane</location>
        <topology evidence="1">Multi-pass membrane protein</topology>
    </subcellularLocation>
</comment>
<dbReference type="PROSITE" id="PS50850">
    <property type="entry name" value="MFS"/>
    <property type="match status" value="1"/>
</dbReference>
<dbReference type="GO" id="GO:0022857">
    <property type="term" value="F:transmembrane transporter activity"/>
    <property type="evidence" value="ECO:0007669"/>
    <property type="project" value="InterPro"/>
</dbReference>
<dbReference type="PANTHER" id="PTHR23502:SF139">
    <property type="entry name" value="MAJOR FACILITATOR SUPERFAMILY (MFS) PROFILE DOMAIN-CONTAINING PROTEIN-RELATED"/>
    <property type="match status" value="1"/>
</dbReference>